<dbReference type="CDD" id="cd12148">
    <property type="entry name" value="fungal_TF_MHR"/>
    <property type="match status" value="1"/>
</dbReference>
<reference evidence="5 6" key="1">
    <citation type="submission" date="2018-05" db="EMBL/GenBank/DDBJ databases">
        <title>Genome sequencing and assembly of the regulated plant pathogen Lachnellula willkommii and related sister species for the development of diagnostic species identification markers.</title>
        <authorList>
            <person name="Giroux E."/>
            <person name="Bilodeau G."/>
        </authorList>
    </citation>
    <scope>NUCLEOTIDE SEQUENCE [LARGE SCALE GENOMIC DNA]</scope>
    <source>
        <strain evidence="5 6">CBS 268.59</strain>
    </source>
</reference>
<gene>
    <name evidence="5" type="ORF">LSUE1_G004089</name>
</gene>
<feature type="domain" description="Zn(2)-C6 fungal-type" evidence="4">
    <location>
        <begin position="60"/>
        <end position="90"/>
    </location>
</feature>
<evidence type="ECO:0000256" key="2">
    <source>
        <dbReference type="ARBA" id="ARBA00023242"/>
    </source>
</evidence>
<dbReference type="InterPro" id="IPR001138">
    <property type="entry name" value="Zn2Cys6_DnaBD"/>
</dbReference>
<evidence type="ECO:0000313" key="6">
    <source>
        <dbReference type="Proteomes" id="UP000469558"/>
    </source>
</evidence>
<dbReference type="PROSITE" id="PS00463">
    <property type="entry name" value="ZN2_CY6_FUNGAL_1"/>
    <property type="match status" value="1"/>
</dbReference>
<dbReference type="CDD" id="cd00067">
    <property type="entry name" value="GAL4"/>
    <property type="match status" value="1"/>
</dbReference>
<feature type="compositionally biased region" description="Low complexity" evidence="3">
    <location>
        <begin position="135"/>
        <end position="159"/>
    </location>
</feature>
<dbReference type="GO" id="GO:0006351">
    <property type="term" value="P:DNA-templated transcription"/>
    <property type="evidence" value="ECO:0007669"/>
    <property type="project" value="InterPro"/>
</dbReference>
<feature type="compositionally biased region" description="Polar residues" evidence="3">
    <location>
        <begin position="1"/>
        <end position="11"/>
    </location>
</feature>
<feature type="region of interest" description="Disordered" evidence="3">
    <location>
        <begin position="93"/>
        <end position="118"/>
    </location>
</feature>
<evidence type="ECO:0000256" key="3">
    <source>
        <dbReference type="SAM" id="MobiDB-lite"/>
    </source>
</evidence>
<dbReference type="Gene3D" id="4.10.240.10">
    <property type="entry name" value="Zn(2)-C6 fungal-type DNA-binding domain"/>
    <property type="match status" value="1"/>
</dbReference>
<dbReference type="InterPro" id="IPR036864">
    <property type="entry name" value="Zn2-C6_fun-type_DNA-bd_sf"/>
</dbReference>
<dbReference type="GO" id="GO:0003677">
    <property type="term" value="F:DNA binding"/>
    <property type="evidence" value="ECO:0007669"/>
    <property type="project" value="InterPro"/>
</dbReference>
<evidence type="ECO:0000256" key="1">
    <source>
        <dbReference type="ARBA" id="ARBA00022723"/>
    </source>
</evidence>
<dbReference type="PANTHER" id="PTHR47431">
    <property type="entry name" value="ZN(II)2CYS6 TRANSCRIPTION FACTOR (EUROFUNG)-RELATED"/>
    <property type="match status" value="1"/>
</dbReference>
<evidence type="ECO:0000313" key="5">
    <source>
        <dbReference type="EMBL" id="TVY82321.1"/>
    </source>
</evidence>
<keyword evidence="1" id="KW-0479">Metal-binding</keyword>
<dbReference type="Pfam" id="PF04082">
    <property type="entry name" value="Fungal_trans"/>
    <property type="match status" value="1"/>
</dbReference>
<feature type="region of interest" description="Disordered" evidence="3">
    <location>
        <begin position="132"/>
        <end position="159"/>
    </location>
</feature>
<name>A0A8T9C9N8_9HELO</name>
<organism evidence="5 6">
    <name type="scientific">Lachnellula suecica</name>
    <dbReference type="NCBI Taxonomy" id="602035"/>
    <lineage>
        <taxon>Eukaryota</taxon>
        <taxon>Fungi</taxon>
        <taxon>Dikarya</taxon>
        <taxon>Ascomycota</taxon>
        <taxon>Pezizomycotina</taxon>
        <taxon>Leotiomycetes</taxon>
        <taxon>Helotiales</taxon>
        <taxon>Lachnaceae</taxon>
        <taxon>Lachnellula</taxon>
    </lineage>
</organism>
<comment type="caution">
    <text evidence="5">The sequence shown here is derived from an EMBL/GenBank/DDBJ whole genome shotgun (WGS) entry which is preliminary data.</text>
</comment>
<dbReference type="SMART" id="SM00066">
    <property type="entry name" value="GAL4"/>
    <property type="match status" value="1"/>
</dbReference>
<keyword evidence="6" id="KW-1185">Reference proteome</keyword>
<dbReference type="OrthoDB" id="2399539at2759"/>
<dbReference type="EMBL" id="QGMK01000337">
    <property type="protein sequence ID" value="TVY82321.1"/>
    <property type="molecule type" value="Genomic_DNA"/>
</dbReference>
<dbReference type="Proteomes" id="UP000469558">
    <property type="component" value="Unassembled WGS sequence"/>
</dbReference>
<proteinExistence type="predicted"/>
<evidence type="ECO:0000259" key="4">
    <source>
        <dbReference type="PROSITE" id="PS50048"/>
    </source>
</evidence>
<accession>A0A8T9C9N8</accession>
<keyword evidence="2" id="KW-0539">Nucleus</keyword>
<dbReference type="GO" id="GO:0008270">
    <property type="term" value="F:zinc ion binding"/>
    <property type="evidence" value="ECO:0007669"/>
    <property type="project" value="InterPro"/>
</dbReference>
<protein>
    <recommendedName>
        <fullName evidence="4">Zn(2)-C6 fungal-type domain-containing protein</fullName>
    </recommendedName>
</protein>
<sequence>MNGLTGQSSSGRLVPRDGEDNMSMFFDFGSPAQDLRAFKPSTTTQNQDPAPRGGIRVSLACIPCRSRHVKCGAEMPNCSRCQQDDKPCFYAKSRRGMRDRNAPRKKPSQGGKVSPVLGNQFIHGPNAMGYPVTNSSSESYNGPSSDTSGSPSSSSSKPMSSKRLIDLYYNFFYKAHPFVLPRYYFFTRLESDPESLKHLQAVMQYIGSLYAPDISSIEHRDLALNQLDQPNMPPNGFTVQALLLTAIALHCNDEMDRGREILDRATYLALELRMNSREFANMERDPVLAESWRRTYWGLYVSDSTFSAIRRAPSFILNTISADVELPCEECDYLSGVIPRPRTISEYEARDFEDETPIFSSGAYLIDLSRIVGCLLSLEQLPIKQREHAAANADAMLVNWKLHLPREKQGVIDRNEQVDEILFRAHILLQICLIFIHRPLSRLFHSPIEKISRCAPPPSSLDLADRDPRNLWLHTQKTLQAAETAIELLTLPCSILNHSPTAACGITAATLASLSACCYVLTGPEWYHTRDRIRLGLGGLKKFGEVWATSRQAESDTKKIARSVFALPRPGSGSGTPEMGDVFGKMNFADPMEQVVDSSGSVDSLVGMDMGWQDLREVDYLALLEGMGQQGLNGISI</sequence>
<dbReference type="PANTHER" id="PTHR47431:SF4">
    <property type="entry name" value="ZN(II)2CYS6 TRANSCRIPTION FACTOR (EUROFUNG)"/>
    <property type="match status" value="1"/>
</dbReference>
<feature type="region of interest" description="Disordered" evidence="3">
    <location>
        <begin position="1"/>
        <end position="21"/>
    </location>
</feature>
<dbReference type="GO" id="GO:0000981">
    <property type="term" value="F:DNA-binding transcription factor activity, RNA polymerase II-specific"/>
    <property type="evidence" value="ECO:0007669"/>
    <property type="project" value="InterPro"/>
</dbReference>
<dbReference type="SUPFAM" id="SSF57701">
    <property type="entry name" value="Zn2/Cys6 DNA-binding domain"/>
    <property type="match status" value="1"/>
</dbReference>
<dbReference type="Pfam" id="PF00172">
    <property type="entry name" value="Zn_clus"/>
    <property type="match status" value="1"/>
</dbReference>
<dbReference type="PROSITE" id="PS50048">
    <property type="entry name" value="ZN2_CY6_FUNGAL_2"/>
    <property type="match status" value="1"/>
</dbReference>
<dbReference type="InterPro" id="IPR007219">
    <property type="entry name" value="XnlR_reg_dom"/>
</dbReference>
<dbReference type="AlphaFoldDB" id="A0A8T9C9N8"/>